<dbReference type="OrthoDB" id="3238762at2759"/>
<evidence type="ECO:0000256" key="1">
    <source>
        <dbReference type="ARBA" id="ARBA00001973"/>
    </source>
</evidence>
<dbReference type="Pfam" id="PF03443">
    <property type="entry name" value="AA9"/>
    <property type="match status" value="1"/>
</dbReference>
<feature type="chain" id="PRO_5017706798" description="AA9 family lytic polysaccharide monooxygenase" evidence="17">
    <location>
        <begin position="20"/>
        <end position="237"/>
    </location>
</feature>
<keyword evidence="5 17" id="KW-0732">Signal</keyword>
<evidence type="ECO:0000256" key="12">
    <source>
        <dbReference type="ARBA" id="ARBA00023277"/>
    </source>
</evidence>
<comment type="cofactor">
    <cofactor evidence="1">
        <name>Cu(2+)</name>
        <dbReference type="ChEBI" id="CHEBI:29036"/>
    </cofactor>
</comment>
<comment type="function">
    <text evidence="16">Lytic polysaccharide monooxygenase (LMPO) that depolymerizes crystalline and amorphous polysaccharides via the oxidation of scissile alpha- or beta-(1-4)-glycosidic bonds, yielding C1 and/or C4 oxidation products. Catalysis by LPMOs requires the reduction of the active-site copper from Cu(II) to Cu(I) by a reducing agent and H(2)O(2) or O(2) as a cosubstrate.</text>
</comment>
<keyword evidence="6 16" id="KW-0136">Cellulose degradation</keyword>
<keyword evidence="12 16" id="KW-0119">Carbohydrate metabolism</keyword>
<evidence type="ECO:0000259" key="18">
    <source>
        <dbReference type="Pfam" id="PF03443"/>
    </source>
</evidence>
<evidence type="ECO:0000256" key="5">
    <source>
        <dbReference type="ARBA" id="ARBA00022729"/>
    </source>
</evidence>
<feature type="domain" description="Auxiliary Activity family 9 catalytic" evidence="18">
    <location>
        <begin position="20"/>
        <end position="224"/>
    </location>
</feature>
<dbReference type="PANTHER" id="PTHR33353:SF9">
    <property type="entry name" value="ENDOGLUCANASE II"/>
    <property type="match status" value="1"/>
</dbReference>
<evidence type="ECO:0000256" key="11">
    <source>
        <dbReference type="ARBA" id="ARBA00023180"/>
    </source>
</evidence>
<dbReference type="GO" id="GO:0005576">
    <property type="term" value="C:extracellular region"/>
    <property type="evidence" value="ECO:0007669"/>
    <property type="project" value="UniProtKB-SubCell"/>
</dbReference>
<sequence>MKSFFSTFAFLASASTVLGHATFQQLWIDGVDQAENCTRVPPSNSPVTDVTSTDLRCNVGGATGISGLCSVPAGANVTVEMHQQPNDRSCANEAIGGAHYGPIIIYLSKVADATTNQGDGEWFKVDEEGYNVTTKWWGTQTLNANCGHRSFTLPSDLAPGNYLIRAEVIALHAAGSTGGAQFYMSCYQINVSGSGTATPAGVLFPGAYSATDPGILIDIYSTINNYTIPGPADVFTG</sequence>
<dbReference type="PANTHER" id="PTHR33353">
    <property type="entry name" value="PUTATIVE (AFU_ORTHOLOGUE AFUA_1G12560)-RELATED"/>
    <property type="match status" value="1"/>
</dbReference>
<comment type="catalytic activity">
    <reaction evidence="15 16">
        <text>[(1-&gt;4)-beta-D-glucosyl]n+m + reduced acceptor + O2 = 4-dehydro-beta-D-glucosyl-[(1-&gt;4)-beta-D-glucosyl]n-1 + [(1-&gt;4)-beta-D-glucosyl]m + acceptor + H2O.</text>
        <dbReference type="EC" id="1.14.99.56"/>
    </reaction>
</comment>
<keyword evidence="4" id="KW-0479">Metal-binding</keyword>
<dbReference type="InterPro" id="IPR005103">
    <property type="entry name" value="AA9_LPMO"/>
</dbReference>
<evidence type="ECO:0000256" key="4">
    <source>
        <dbReference type="ARBA" id="ARBA00022723"/>
    </source>
</evidence>
<protein>
    <recommendedName>
        <fullName evidence="16">AA9 family lytic polysaccharide monooxygenase</fullName>
        <ecNumber evidence="16">1.14.99.56</ecNumber>
    </recommendedName>
    <alternativeName>
        <fullName evidence="16">Endo-beta-1,4-glucanase</fullName>
    </alternativeName>
    <alternativeName>
        <fullName evidence="16">Glycosyl hydrolase 61 family protein</fullName>
    </alternativeName>
</protein>
<reference evidence="19 20" key="1">
    <citation type="journal article" date="2018" name="IMA Fungus">
        <title>IMA Genome-F 9: Draft genome sequence of Annulohypoxylon stygium, Aspergillus mulundensis, Berkeleyomyces basicola (syn. Thielaviopsis basicola), Ceratocystis smalleyi, two Cercospora beticola strains, Coleophoma cylindrospora, Fusarium fracticaudum, Phialophora cf. hyalina, and Morchella septimelata.</title>
        <authorList>
            <person name="Wingfield B.D."/>
            <person name="Bills G.F."/>
            <person name="Dong Y."/>
            <person name="Huang W."/>
            <person name="Nel W.J."/>
            <person name="Swalarsk-Parry B.S."/>
            <person name="Vaghefi N."/>
            <person name="Wilken P.M."/>
            <person name="An Z."/>
            <person name="de Beer Z.W."/>
            <person name="De Vos L."/>
            <person name="Chen L."/>
            <person name="Duong T.A."/>
            <person name="Gao Y."/>
            <person name="Hammerbacher A."/>
            <person name="Kikkert J.R."/>
            <person name="Li Y."/>
            <person name="Li H."/>
            <person name="Li K."/>
            <person name="Li Q."/>
            <person name="Liu X."/>
            <person name="Ma X."/>
            <person name="Naidoo K."/>
            <person name="Pethybridge S.J."/>
            <person name="Sun J."/>
            <person name="Steenkamp E.T."/>
            <person name="van der Nest M.A."/>
            <person name="van Wyk S."/>
            <person name="Wingfield M.J."/>
            <person name="Xiong C."/>
            <person name="Yue Q."/>
            <person name="Zhang X."/>
        </authorList>
    </citation>
    <scope>NUCLEOTIDE SEQUENCE [LARGE SCALE GENOMIC DNA]</scope>
    <source>
        <strain evidence="19 20">BP5796</strain>
    </source>
</reference>
<keyword evidence="9" id="KW-0503">Monooxygenase</keyword>
<dbReference type="GO" id="GO:0046872">
    <property type="term" value="F:metal ion binding"/>
    <property type="evidence" value="ECO:0007669"/>
    <property type="project" value="UniProtKB-KW"/>
</dbReference>
<comment type="caution">
    <text evidence="19">The sequence shown here is derived from an EMBL/GenBank/DDBJ whole genome shotgun (WGS) entry which is preliminary data.</text>
</comment>
<keyword evidence="20" id="KW-1185">Reference proteome</keyword>
<dbReference type="EC" id="1.14.99.56" evidence="16"/>
<dbReference type="GO" id="GO:0008810">
    <property type="term" value="F:cellulase activity"/>
    <property type="evidence" value="ECO:0007669"/>
    <property type="project" value="UniProtKB-UniRule"/>
</dbReference>
<evidence type="ECO:0000313" key="20">
    <source>
        <dbReference type="Proteomes" id="UP000256328"/>
    </source>
</evidence>
<keyword evidence="3 16" id="KW-0964">Secreted</keyword>
<gene>
    <name evidence="19" type="ORF">BP5796_08495</name>
</gene>
<dbReference type="Gene3D" id="2.70.50.70">
    <property type="match status" value="1"/>
</dbReference>
<evidence type="ECO:0000256" key="6">
    <source>
        <dbReference type="ARBA" id="ARBA00023001"/>
    </source>
</evidence>
<evidence type="ECO:0000256" key="14">
    <source>
        <dbReference type="ARBA" id="ARBA00044502"/>
    </source>
</evidence>
<feature type="signal peptide" evidence="17">
    <location>
        <begin position="1"/>
        <end position="19"/>
    </location>
</feature>
<dbReference type="GO" id="GO:0030245">
    <property type="term" value="P:cellulose catabolic process"/>
    <property type="evidence" value="ECO:0007669"/>
    <property type="project" value="UniProtKB-UniRule"/>
</dbReference>
<accession>A0A3D8R859</accession>
<organism evidence="19 20">
    <name type="scientific">Coleophoma crateriformis</name>
    <dbReference type="NCBI Taxonomy" id="565419"/>
    <lineage>
        <taxon>Eukaryota</taxon>
        <taxon>Fungi</taxon>
        <taxon>Dikarya</taxon>
        <taxon>Ascomycota</taxon>
        <taxon>Pezizomycotina</taxon>
        <taxon>Leotiomycetes</taxon>
        <taxon>Helotiales</taxon>
        <taxon>Dermateaceae</taxon>
        <taxon>Coleophoma</taxon>
    </lineage>
</organism>
<proteinExistence type="inferred from homology"/>
<evidence type="ECO:0000256" key="2">
    <source>
        <dbReference type="ARBA" id="ARBA00004613"/>
    </source>
</evidence>
<keyword evidence="10 16" id="KW-1015">Disulfide bond</keyword>
<keyword evidence="11" id="KW-0325">Glycoprotein</keyword>
<dbReference type="Proteomes" id="UP000256328">
    <property type="component" value="Unassembled WGS sequence"/>
</dbReference>
<evidence type="ECO:0000256" key="3">
    <source>
        <dbReference type="ARBA" id="ARBA00022525"/>
    </source>
</evidence>
<keyword evidence="13 16" id="KW-0624">Polysaccharide degradation</keyword>
<comment type="domain">
    <text evidence="16">Has a modular structure: an endo-beta-1,4-glucanase catalytic module at the N-terminus, a linker rich in serines and threonines, and a C-terminal carbohydrate-binding module (CBM).</text>
</comment>
<dbReference type="EMBL" id="PDLN01000012">
    <property type="protein sequence ID" value="RDW70098.1"/>
    <property type="molecule type" value="Genomic_DNA"/>
</dbReference>
<dbReference type="CDD" id="cd21175">
    <property type="entry name" value="LPMO_AA9"/>
    <property type="match status" value="1"/>
</dbReference>
<dbReference type="InterPro" id="IPR049892">
    <property type="entry name" value="AA9"/>
</dbReference>
<evidence type="ECO:0000256" key="10">
    <source>
        <dbReference type="ARBA" id="ARBA00023157"/>
    </source>
</evidence>
<comment type="subcellular location">
    <subcellularLocation>
        <location evidence="2 16">Secreted</location>
    </subcellularLocation>
</comment>
<keyword evidence="8" id="KW-0186">Copper</keyword>
<evidence type="ECO:0000256" key="16">
    <source>
        <dbReference type="RuleBase" id="RU368122"/>
    </source>
</evidence>
<evidence type="ECO:0000313" key="19">
    <source>
        <dbReference type="EMBL" id="RDW70098.1"/>
    </source>
</evidence>
<evidence type="ECO:0000256" key="7">
    <source>
        <dbReference type="ARBA" id="ARBA00023002"/>
    </source>
</evidence>
<evidence type="ECO:0000256" key="15">
    <source>
        <dbReference type="ARBA" id="ARBA00045077"/>
    </source>
</evidence>
<dbReference type="GO" id="GO:0030248">
    <property type="term" value="F:cellulose binding"/>
    <property type="evidence" value="ECO:0007669"/>
    <property type="project" value="UniProtKB-UniRule"/>
</dbReference>
<evidence type="ECO:0000256" key="17">
    <source>
        <dbReference type="SAM" id="SignalP"/>
    </source>
</evidence>
<name>A0A3D8R859_9HELO</name>
<evidence type="ECO:0000256" key="8">
    <source>
        <dbReference type="ARBA" id="ARBA00023008"/>
    </source>
</evidence>
<keyword evidence="7" id="KW-0560">Oxidoreductase</keyword>
<dbReference type="AlphaFoldDB" id="A0A3D8R859"/>
<dbReference type="GO" id="GO:0004497">
    <property type="term" value="F:monooxygenase activity"/>
    <property type="evidence" value="ECO:0007669"/>
    <property type="project" value="UniProtKB-KW"/>
</dbReference>
<evidence type="ECO:0000256" key="9">
    <source>
        <dbReference type="ARBA" id="ARBA00023033"/>
    </source>
</evidence>
<comment type="similarity">
    <text evidence="14">Belongs to the polysaccharide monooxygenase AA9 family.</text>
</comment>
<evidence type="ECO:0000256" key="13">
    <source>
        <dbReference type="ARBA" id="ARBA00023326"/>
    </source>
</evidence>